<protein>
    <submittedName>
        <fullName evidence="1">Uncharacterized protein</fullName>
    </submittedName>
</protein>
<evidence type="ECO:0000313" key="1">
    <source>
        <dbReference type="EMBL" id="CAG7829562.1"/>
    </source>
</evidence>
<organism evidence="1 2">
    <name type="scientific">Allacma fusca</name>
    <dbReference type="NCBI Taxonomy" id="39272"/>
    <lineage>
        <taxon>Eukaryota</taxon>
        <taxon>Metazoa</taxon>
        <taxon>Ecdysozoa</taxon>
        <taxon>Arthropoda</taxon>
        <taxon>Hexapoda</taxon>
        <taxon>Collembola</taxon>
        <taxon>Symphypleona</taxon>
        <taxon>Sminthuridae</taxon>
        <taxon>Allacma</taxon>
    </lineage>
</organism>
<sequence length="42" mass="4674">RLTFGDKFSIPGISYLPQRISHIQVPSLKQTPPSFNNTTSSI</sequence>
<name>A0A8J2L7I6_9HEXA</name>
<accession>A0A8J2L7I6</accession>
<feature type="non-terminal residue" evidence="1">
    <location>
        <position position="1"/>
    </location>
</feature>
<comment type="caution">
    <text evidence="1">The sequence shown here is derived from an EMBL/GenBank/DDBJ whole genome shotgun (WGS) entry which is preliminary data.</text>
</comment>
<dbReference type="AlphaFoldDB" id="A0A8J2L7I6"/>
<gene>
    <name evidence="1" type="ORF">AFUS01_LOCUS39421</name>
</gene>
<proteinExistence type="predicted"/>
<dbReference type="Proteomes" id="UP000708208">
    <property type="component" value="Unassembled WGS sequence"/>
</dbReference>
<keyword evidence="2" id="KW-1185">Reference proteome</keyword>
<dbReference type="EMBL" id="CAJVCH010552040">
    <property type="protein sequence ID" value="CAG7829562.1"/>
    <property type="molecule type" value="Genomic_DNA"/>
</dbReference>
<evidence type="ECO:0000313" key="2">
    <source>
        <dbReference type="Proteomes" id="UP000708208"/>
    </source>
</evidence>
<reference evidence="1" key="1">
    <citation type="submission" date="2021-06" db="EMBL/GenBank/DDBJ databases">
        <authorList>
            <person name="Hodson N. C."/>
            <person name="Mongue J. A."/>
            <person name="Jaron S. K."/>
        </authorList>
    </citation>
    <scope>NUCLEOTIDE SEQUENCE</scope>
</reference>